<reference evidence="1 2" key="1">
    <citation type="submission" date="2014-07" db="EMBL/GenBank/DDBJ databases">
        <authorList>
            <person name="McCorrison J."/>
            <person name="Sanka R."/>
            <person name="Torralba M."/>
            <person name="Gillis M."/>
            <person name="Haft D.H."/>
            <person name="Methe B."/>
            <person name="Sutton G."/>
            <person name="Nelson K.E."/>
        </authorList>
    </citation>
    <scope>NUCLEOTIDE SEQUENCE [LARGE SCALE GENOMIC DNA]</scope>
    <source>
        <strain evidence="1 2">DNF00450</strain>
    </source>
</reference>
<evidence type="ECO:0000313" key="1">
    <source>
        <dbReference type="EMBL" id="KGF16848.1"/>
    </source>
</evidence>
<organism evidence="1 2">
    <name type="scientific">Corynebacterium freneyi DNF00450</name>
    <dbReference type="NCBI Taxonomy" id="1287475"/>
    <lineage>
        <taxon>Bacteria</taxon>
        <taxon>Bacillati</taxon>
        <taxon>Actinomycetota</taxon>
        <taxon>Actinomycetes</taxon>
        <taxon>Mycobacteriales</taxon>
        <taxon>Corynebacteriaceae</taxon>
        <taxon>Corynebacterium</taxon>
    </lineage>
</organism>
<dbReference type="SUPFAM" id="SSF51905">
    <property type="entry name" value="FAD/NAD(P)-binding domain"/>
    <property type="match status" value="1"/>
</dbReference>
<name>A0A095Y3N6_9CORY</name>
<dbReference type="PANTHER" id="PTHR10668:SF105">
    <property type="entry name" value="DEHYDROGENASE-RELATED"/>
    <property type="match status" value="1"/>
</dbReference>
<protein>
    <submittedName>
        <fullName evidence="1">FAD-dependent oxidoreductase</fullName>
    </submittedName>
</protein>
<sequence length="481" mass="49766">MTPTATVVGSGPNGLAAAITLARAGVDVTVLEAASTPGGGMRSADVTGAGVVSDVCSAVHPLAVASPFFTGANLGAHGLEFAWPEVDLAHPLDDGTAGVLYRDIDATAAGLGADGPMWKRTFGPFAANFADLASDALDSPVHLPRHPVLFGLFGANAALPASMSWRRWRTPQARALFTGVAAHAMSRLDTPMSSSVGMLLTASAHARGWPVAVGGSGAIAEAMVAELESLGGRIETGRTVRSIDELGDSDVVMLDVSPRNALSILGRNRVPRRQRRAYGKYRHGMAAFKVDFVIDGDVPWTNADCRRAGTVHLGGTAEEVAAAEKMSAGGVMPDQPFVLVGQQYLADPSRSSGTLNPLWSYAHVPQGFRGDATEAIIAQIERFAPGFRDIIVSRNSMSTGDLENYNANYVGGDILGGHSGVTQLLARPVLSPDPYHAGLPGAYLCSASTPPGAGVHGMCGANAAARALSELAGGRVRKTGR</sequence>
<gene>
    <name evidence="1" type="ORF">HMPREF1650_06525</name>
</gene>
<accession>A0A095Y3N6</accession>
<dbReference type="PANTHER" id="PTHR10668">
    <property type="entry name" value="PHYTOENE DEHYDROGENASE"/>
    <property type="match status" value="1"/>
</dbReference>
<comment type="caution">
    <text evidence="1">The sequence shown here is derived from an EMBL/GenBank/DDBJ whole genome shotgun (WGS) entry which is preliminary data.</text>
</comment>
<dbReference type="RefSeq" id="WP_035122032.1">
    <property type="nucleotide sequence ID" value="NZ_JRNE01000048.1"/>
</dbReference>
<dbReference type="PRINTS" id="PR00411">
    <property type="entry name" value="PNDRDTASEI"/>
</dbReference>
<dbReference type="eggNOG" id="COG1233">
    <property type="taxonomic scope" value="Bacteria"/>
</dbReference>
<dbReference type="Pfam" id="PF13450">
    <property type="entry name" value="NAD_binding_8"/>
    <property type="match status" value="1"/>
</dbReference>
<evidence type="ECO:0000313" key="2">
    <source>
        <dbReference type="Proteomes" id="UP000029548"/>
    </source>
</evidence>
<dbReference type="InterPro" id="IPR036188">
    <property type="entry name" value="FAD/NAD-bd_sf"/>
</dbReference>
<dbReference type="EMBL" id="JRNE01000048">
    <property type="protein sequence ID" value="KGF16848.1"/>
    <property type="molecule type" value="Genomic_DNA"/>
</dbReference>
<dbReference type="AlphaFoldDB" id="A0A095Y3N6"/>
<dbReference type="Proteomes" id="UP000029548">
    <property type="component" value="Unassembled WGS sequence"/>
</dbReference>
<dbReference type="Gene3D" id="3.50.50.60">
    <property type="entry name" value="FAD/NAD(P)-binding domain"/>
    <property type="match status" value="2"/>
</dbReference>
<proteinExistence type="predicted"/>